<evidence type="ECO:0000313" key="2">
    <source>
        <dbReference type="Proteomes" id="UP000626370"/>
    </source>
</evidence>
<accession>A0ABQ3IQD2</accession>
<reference evidence="2" key="1">
    <citation type="journal article" date="2019" name="Int. J. Syst. Evol. Microbiol.">
        <title>The Global Catalogue of Microorganisms (GCM) 10K type strain sequencing project: providing services to taxonomists for standard genome sequencing and annotation.</title>
        <authorList>
            <consortium name="The Broad Institute Genomics Platform"/>
            <consortium name="The Broad Institute Genome Sequencing Center for Infectious Disease"/>
            <person name="Wu L."/>
            <person name="Ma J."/>
        </authorList>
    </citation>
    <scope>NUCLEOTIDE SEQUENCE [LARGE SCALE GENOMIC DNA]</scope>
    <source>
        <strain evidence="2">CGMCC 1.15922</strain>
    </source>
</reference>
<dbReference type="EMBL" id="BNAH01000006">
    <property type="protein sequence ID" value="GHE88686.1"/>
    <property type="molecule type" value="Genomic_DNA"/>
</dbReference>
<evidence type="ECO:0000313" key="1">
    <source>
        <dbReference type="EMBL" id="GHE88686.1"/>
    </source>
</evidence>
<organism evidence="1 2">
    <name type="scientific">Thalassotalea profundi</name>
    <dbReference type="NCBI Taxonomy" id="2036687"/>
    <lineage>
        <taxon>Bacteria</taxon>
        <taxon>Pseudomonadati</taxon>
        <taxon>Pseudomonadota</taxon>
        <taxon>Gammaproteobacteria</taxon>
        <taxon>Alteromonadales</taxon>
        <taxon>Colwelliaceae</taxon>
        <taxon>Thalassotalea</taxon>
    </lineage>
</organism>
<gene>
    <name evidence="1" type="ORF">GCM10011501_17640</name>
</gene>
<comment type="caution">
    <text evidence="1">The sequence shown here is derived from an EMBL/GenBank/DDBJ whole genome shotgun (WGS) entry which is preliminary data.</text>
</comment>
<sequence>MKIRDAKLPAYGLLYGSGTTEFRYSGGLSENCIQLFVPAVTFARHLFLFFVKKIYIAFAKTINLRHF</sequence>
<protein>
    <submittedName>
        <fullName evidence="1">Uncharacterized protein</fullName>
    </submittedName>
</protein>
<name>A0ABQ3IQD2_9GAMM</name>
<dbReference type="Proteomes" id="UP000626370">
    <property type="component" value="Unassembled WGS sequence"/>
</dbReference>
<proteinExistence type="predicted"/>
<keyword evidence="2" id="KW-1185">Reference proteome</keyword>